<dbReference type="AlphaFoldDB" id="A0A1E7FB85"/>
<evidence type="ECO:0000256" key="1">
    <source>
        <dbReference type="SAM" id="MobiDB-lite"/>
    </source>
</evidence>
<name>A0A1E7FB85_9STRA</name>
<feature type="compositionally biased region" description="Polar residues" evidence="1">
    <location>
        <begin position="180"/>
        <end position="190"/>
    </location>
</feature>
<dbReference type="KEGG" id="fcy:FRACYDRAFT_240097"/>
<feature type="region of interest" description="Disordered" evidence="1">
    <location>
        <begin position="167"/>
        <end position="206"/>
    </location>
</feature>
<dbReference type="OrthoDB" id="10542730at2759"/>
<dbReference type="Proteomes" id="UP000095751">
    <property type="component" value="Unassembled WGS sequence"/>
</dbReference>
<feature type="compositionally biased region" description="Basic residues" evidence="1">
    <location>
        <begin position="193"/>
        <end position="204"/>
    </location>
</feature>
<evidence type="ECO:0000313" key="3">
    <source>
        <dbReference type="Proteomes" id="UP000095751"/>
    </source>
</evidence>
<keyword evidence="3" id="KW-1185">Reference proteome</keyword>
<reference evidence="2 3" key="1">
    <citation type="submission" date="2016-09" db="EMBL/GenBank/DDBJ databases">
        <title>Extensive genetic diversity and differential bi-allelic expression allows diatom success in the polar Southern Ocean.</title>
        <authorList>
            <consortium name="DOE Joint Genome Institute"/>
            <person name="Mock T."/>
            <person name="Otillar R.P."/>
            <person name="Strauss J."/>
            <person name="Dupont C."/>
            <person name="Frickenhaus S."/>
            <person name="Maumus F."/>
            <person name="Mcmullan M."/>
            <person name="Sanges R."/>
            <person name="Schmutz J."/>
            <person name="Toseland A."/>
            <person name="Valas R."/>
            <person name="Veluchamy A."/>
            <person name="Ward B.J."/>
            <person name="Allen A."/>
            <person name="Barry K."/>
            <person name="Falciatore A."/>
            <person name="Ferrante M."/>
            <person name="Fortunato A.E."/>
            <person name="Gloeckner G."/>
            <person name="Gruber A."/>
            <person name="Hipkin R."/>
            <person name="Janech M."/>
            <person name="Kroth P."/>
            <person name="Leese F."/>
            <person name="Lindquist E."/>
            <person name="Lyon B.R."/>
            <person name="Martin J."/>
            <person name="Mayer C."/>
            <person name="Parker M."/>
            <person name="Quesneville H."/>
            <person name="Raymond J."/>
            <person name="Uhlig C."/>
            <person name="Valentin K.U."/>
            <person name="Worden A.Z."/>
            <person name="Armbrust E.V."/>
            <person name="Bowler C."/>
            <person name="Green B."/>
            <person name="Moulton V."/>
            <person name="Van Oosterhout C."/>
            <person name="Grigoriev I."/>
        </authorList>
    </citation>
    <scope>NUCLEOTIDE SEQUENCE [LARGE SCALE GENOMIC DNA]</scope>
    <source>
        <strain evidence="2 3">CCMP1102</strain>
    </source>
</reference>
<organism evidence="2 3">
    <name type="scientific">Fragilariopsis cylindrus CCMP1102</name>
    <dbReference type="NCBI Taxonomy" id="635003"/>
    <lineage>
        <taxon>Eukaryota</taxon>
        <taxon>Sar</taxon>
        <taxon>Stramenopiles</taxon>
        <taxon>Ochrophyta</taxon>
        <taxon>Bacillariophyta</taxon>
        <taxon>Bacillariophyceae</taxon>
        <taxon>Bacillariophycidae</taxon>
        <taxon>Bacillariales</taxon>
        <taxon>Bacillariaceae</taxon>
        <taxon>Fragilariopsis</taxon>
    </lineage>
</organism>
<dbReference type="InParanoid" id="A0A1E7FB85"/>
<gene>
    <name evidence="2" type="ORF">FRACYDRAFT_240097</name>
</gene>
<proteinExistence type="predicted"/>
<accession>A0A1E7FB85</accession>
<sequence length="456" mass="52019">MDSNNKKTLHPPCLSLRIHSSVLLHTEDARPSNNDENEIFLPNDIVLQSTEHQECADKYLKGNTRKRSSNLVHDSHLCTSEEVGGTDHLFVMTQNQQHHDRGKGHTTTTRQFDYLASSNARQTIVVQPAGDQLKDYGRRARARLQQQRDNRKEIKVIDSSCLVDQIEKQRSKKGKPSKTIVANSSSNRNSVGMKKRPRQQHHSHQIQQLNAVTKVTRNNNRTGKLWIPDTSQIPIPSKDNQSKYVQLHFLPVGTTYEIIRKFFSGLIPQRIMVLLSNRIDISVLDTSSYYDVPYNLQELVYTNKDLRIIVKFDSISEAGLAVDRSGETIFSKQLEMEDKKIKNRVDIRPDAFSIGVTKISKDLASSLSKLSIDAIPGIPLHDCLLKVESKLKPLIREIIWTHTQQECNVVVDKKIKSAKLHLPLTQVGCDDDEREENNTRNMPIIITVCLQYIMTY</sequence>
<dbReference type="EMBL" id="KV784359">
    <property type="protein sequence ID" value="OEU15411.1"/>
    <property type="molecule type" value="Genomic_DNA"/>
</dbReference>
<protein>
    <submittedName>
        <fullName evidence="2">Uncharacterized protein</fullName>
    </submittedName>
</protein>
<evidence type="ECO:0000313" key="2">
    <source>
        <dbReference type="EMBL" id="OEU15411.1"/>
    </source>
</evidence>